<feature type="transmembrane region" description="Helical" evidence="1">
    <location>
        <begin position="12"/>
        <end position="42"/>
    </location>
</feature>
<feature type="transmembrane region" description="Helical" evidence="1">
    <location>
        <begin position="155"/>
        <end position="177"/>
    </location>
</feature>
<gene>
    <name evidence="2" type="ORF">MACH16_07060</name>
</gene>
<keyword evidence="1" id="KW-0812">Transmembrane</keyword>
<evidence type="ECO:0000256" key="1">
    <source>
        <dbReference type="SAM" id="Phobius"/>
    </source>
</evidence>
<keyword evidence="3" id="KW-1185">Reference proteome</keyword>
<organism evidence="2 3">
    <name type="scientific">Marinomonas pontica</name>
    <dbReference type="NCBI Taxonomy" id="264739"/>
    <lineage>
        <taxon>Bacteria</taxon>
        <taxon>Pseudomonadati</taxon>
        <taxon>Pseudomonadota</taxon>
        <taxon>Gammaproteobacteria</taxon>
        <taxon>Oceanospirillales</taxon>
        <taxon>Oceanospirillaceae</taxon>
        <taxon>Marinomonas</taxon>
    </lineage>
</organism>
<accession>A0ABM8FA91</accession>
<name>A0ABM8FA91_9GAMM</name>
<proteinExistence type="predicted"/>
<keyword evidence="1" id="KW-1133">Transmembrane helix</keyword>
<evidence type="ECO:0000313" key="3">
    <source>
        <dbReference type="Proteomes" id="UP001307608"/>
    </source>
</evidence>
<dbReference type="Proteomes" id="UP001307608">
    <property type="component" value="Chromosome"/>
</dbReference>
<evidence type="ECO:0000313" key="2">
    <source>
        <dbReference type="EMBL" id="BDX01958.1"/>
    </source>
</evidence>
<dbReference type="EMBL" id="AP027271">
    <property type="protein sequence ID" value="BDX01958.1"/>
    <property type="molecule type" value="Genomic_DNA"/>
</dbReference>
<feature type="transmembrane region" description="Helical" evidence="1">
    <location>
        <begin position="91"/>
        <end position="111"/>
    </location>
</feature>
<feature type="transmembrane region" description="Helical" evidence="1">
    <location>
        <begin position="189"/>
        <end position="212"/>
    </location>
</feature>
<feature type="transmembrane region" description="Helical" evidence="1">
    <location>
        <begin position="63"/>
        <end position="85"/>
    </location>
</feature>
<sequence>MLLFLVRHSLPFMFVFAILGFLLPSVSLAFFPFLPVVLFTLMTLTLLGMKQNELIQRLRRFSIWRYAILHSAVFMLVVGAIGWALSFEADLLLAVVAVAATGSLFATPAIVRALGFDSLQAMAMTIATTLVLPVSIFVVLVLYQTEKVELDWGSYFIRLIVFIFGPMLFSFLVHWSLPEESLSRFLVKISPFTILLVFAFPFGLVGSFRVLFDHDPMMALNYFMIATGLCAVFFALSYFFYRKQGQDIALTAAITSGNRNVLLTYSIAGVLLGPAFLPLAGALQIPTYLLPVFTRWLNRCLLKLNNSKD</sequence>
<dbReference type="Gene3D" id="1.20.1530.20">
    <property type="match status" value="1"/>
</dbReference>
<feature type="transmembrane region" description="Helical" evidence="1">
    <location>
        <begin position="262"/>
        <end position="285"/>
    </location>
</feature>
<dbReference type="RefSeq" id="WP_338265436.1">
    <property type="nucleotide sequence ID" value="NZ_AP027271.1"/>
</dbReference>
<feature type="transmembrane region" description="Helical" evidence="1">
    <location>
        <begin position="218"/>
        <end position="241"/>
    </location>
</feature>
<evidence type="ECO:0008006" key="4">
    <source>
        <dbReference type="Google" id="ProtNLM"/>
    </source>
</evidence>
<reference evidence="2 3" key="1">
    <citation type="submission" date="2023-01" db="EMBL/GenBank/DDBJ databases">
        <title>Complete genome sequence of Marinomonas pontica strain 200518_36.</title>
        <authorList>
            <person name="Ueki S."/>
            <person name="Gajardo G."/>
            <person name="Maruyama F."/>
        </authorList>
    </citation>
    <scope>NUCLEOTIDE SEQUENCE [LARGE SCALE GENOMIC DNA]</scope>
    <source>
        <strain evidence="2 3">200518_36</strain>
    </source>
</reference>
<dbReference type="InterPro" id="IPR038770">
    <property type="entry name" value="Na+/solute_symporter_sf"/>
</dbReference>
<feature type="transmembrane region" description="Helical" evidence="1">
    <location>
        <begin position="123"/>
        <end position="143"/>
    </location>
</feature>
<keyword evidence="1" id="KW-0472">Membrane</keyword>
<protein>
    <recommendedName>
        <fullName evidence="4">Bile acid:sodium symporter</fullName>
    </recommendedName>
</protein>